<dbReference type="InterPro" id="IPR025668">
    <property type="entry name" value="Tnp_DDE_dom"/>
</dbReference>
<protein>
    <recommendedName>
        <fullName evidence="2">Transposase DDE domain-containing protein</fullName>
    </recommendedName>
</protein>
<feature type="domain" description="Transposase DDE" evidence="2">
    <location>
        <begin position="36"/>
        <end position="126"/>
    </location>
</feature>
<evidence type="ECO:0000259" key="2">
    <source>
        <dbReference type="Pfam" id="PF13701"/>
    </source>
</evidence>
<comment type="caution">
    <text evidence="3">The sequence shown here is derived from an EMBL/GenBank/DDBJ whole genome shotgun (WGS) entry which is preliminary data.</text>
</comment>
<gene>
    <name evidence="3" type="ORF">GCM10010478_57150</name>
</gene>
<dbReference type="EMBL" id="BAAAVA010000101">
    <property type="protein sequence ID" value="GAA2948720.1"/>
    <property type="molecule type" value="Genomic_DNA"/>
</dbReference>
<evidence type="ECO:0000313" key="3">
    <source>
        <dbReference type="EMBL" id="GAA2948720.1"/>
    </source>
</evidence>
<reference evidence="3 4" key="1">
    <citation type="journal article" date="2019" name="Int. J. Syst. Evol. Microbiol.">
        <title>The Global Catalogue of Microorganisms (GCM) 10K type strain sequencing project: providing services to taxonomists for standard genome sequencing and annotation.</title>
        <authorList>
            <consortium name="The Broad Institute Genomics Platform"/>
            <consortium name="The Broad Institute Genome Sequencing Center for Infectious Disease"/>
            <person name="Wu L."/>
            <person name="Ma J."/>
        </authorList>
    </citation>
    <scope>NUCLEOTIDE SEQUENCE [LARGE SCALE GENOMIC DNA]</scope>
    <source>
        <strain evidence="3 4">JCM 9650</strain>
    </source>
</reference>
<sequence length="179" mass="20229">MPSETLIRGPTTAWPGAMPGRVRRLWRRSVQRGRSTGLRNLPLHRTTQNRIRLEIVQIALDLLAWIPMLALTGKVRLWEPRRLRLRLFTAAGQFVTTGRRRIRRLARHWPWTRHIITALERLALLPTPADQRTPRPDDSTSPPGPVEIGATPRRHSGPQAALPQPTARKRSADSVGGPS</sequence>
<organism evidence="3 4">
    <name type="scientific">Streptomyces erythrogriseus</name>
    <dbReference type="NCBI Taxonomy" id="284027"/>
    <lineage>
        <taxon>Bacteria</taxon>
        <taxon>Bacillati</taxon>
        <taxon>Actinomycetota</taxon>
        <taxon>Actinomycetes</taxon>
        <taxon>Kitasatosporales</taxon>
        <taxon>Streptomycetaceae</taxon>
        <taxon>Streptomyces</taxon>
        <taxon>Streptomyces griseoincarnatus group</taxon>
    </lineage>
</organism>
<dbReference type="Pfam" id="PF13701">
    <property type="entry name" value="DDE_Tnp_1_4"/>
    <property type="match status" value="1"/>
</dbReference>
<dbReference type="Proteomes" id="UP001501423">
    <property type="component" value="Unassembled WGS sequence"/>
</dbReference>
<proteinExistence type="predicted"/>
<feature type="region of interest" description="Disordered" evidence="1">
    <location>
        <begin position="126"/>
        <end position="179"/>
    </location>
</feature>
<evidence type="ECO:0000313" key="4">
    <source>
        <dbReference type="Proteomes" id="UP001501423"/>
    </source>
</evidence>
<accession>A0ABN3XE76</accession>
<keyword evidence="4" id="KW-1185">Reference proteome</keyword>
<name>A0ABN3XE76_9ACTN</name>
<evidence type="ECO:0000256" key="1">
    <source>
        <dbReference type="SAM" id="MobiDB-lite"/>
    </source>
</evidence>